<sequence>MEWLWVVGYFLHARLQFAHRNRVKVSDNLSLIHSVLSTHAQALQDSPWKGLPELTNKDGTECVDSCPVQAWSMATILDVLHDLKQYS</sequence>
<reference evidence="2" key="1">
    <citation type="submission" date="2023-03" db="EMBL/GenBank/DDBJ databases">
        <authorList>
            <person name="Steffen K."/>
            <person name="Cardenas P."/>
        </authorList>
    </citation>
    <scope>NUCLEOTIDE SEQUENCE</scope>
</reference>
<dbReference type="PANTHER" id="PTHR10569:SF2">
    <property type="entry name" value="GLYCOGEN DEBRANCHING ENZYME"/>
    <property type="match status" value="1"/>
</dbReference>
<feature type="domain" description="Glycogen debranching enzyme C-terminal" evidence="1">
    <location>
        <begin position="2"/>
        <end position="78"/>
    </location>
</feature>
<dbReference type="Proteomes" id="UP001174909">
    <property type="component" value="Unassembled WGS sequence"/>
</dbReference>
<dbReference type="InterPro" id="IPR008928">
    <property type="entry name" value="6-hairpin_glycosidase_sf"/>
</dbReference>
<proteinExistence type="predicted"/>
<dbReference type="PANTHER" id="PTHR10569">
    <property type="entry name" value="GLYCOGEN DEBRANCHING ENZYME"/>
    <property type="match status" value="1"/>
</dbReference>
<dbReference type="GO" id="GO:0004135">
    <property type="term" value="F:amylo-alpha-1,6-glucosidase activity"/>
    <property type="evidence" value="ECO:0007669"/>
    <property type="project" value="InterPro"/>
</dbReference>
<organism evidence="2 3">
    <name type="scientific">Geodia barretti</name>
    <name type="common">Barrett's horny sponge</name>
    <dbReference type="NCBI Taxonomy" id="519541"/>
    <lineage>
        <taxon>Eukaryota</taxon>
        <taxon>Metazoa</taxon>
        <taxon>Porifera</taxon>
        <taxon>Demospongiae</taxon>
        <taxon>Heteroscleromorpha</taxon>
        <taxon>Tetractinellida</taxon>
        <taxon>Astrophorina</taxon>
        <taxon>Geodiidae</taxon>
        <taxon>Geodia</taxon>
    </lineage>
</organism>
<dbReference type="SUPFAM" id="SSF48208">
    <property type="entry name" value="Six-hairpin glycosidases"/>
    <property type="match status" value="1"/>
</dbReference>
<dbReference type="Pfam" id="PF06202">
    <property type="entry name" value="GDE_C"/>
    <property type="match status" value="1"/>
</dbReference>
<dbReference type="EMBL" id="CASHTH010001771">
    <property type="protein sequence ID" value="CAI8019689.1"/>
    <property type="molecule type" value="Genomic_DNA"/>
</dbReference>
<gene>
    <name evidence="2" type="ORF">GBAR_LOCUS11823</name>
</gene>
<evidence type="ECO:0000313" key="2">
    <source>
        <dbReference type="EMBL" id="CAI8019689.1"/>
    </source>
</evidence>
<name>A0AA35WGI3_GEOBA</name>
<accession>A0AA35WGI3</accession>
<dbReference type="GO" id="GO:0004134">
    <property type="term" value="F:4-alpha-glucanotransferase activity"/>
    <property type="evidence" value="ECO:0007669"/>
    <property type="project" value="InterPro"/>
</dbReference>
<dbReference type="InterPro" id="IPR032790">
    <property type="entry name" value="GDE_C"/>
</dbReference>
<dbReference type="GO" id="GO:0005980">
    <property type="term" value="P:glycogen catabolic process"/>
    <property type="evidence" value="ECO:0007669"/>
    <property type="project" value="InterPro"/>
</dbReference>
<protein>
    <submittedName>
        <fullName evidence="2">Glycogen debranching enzyme</fullName>
    </submittedName>
</protein>
<keyword evidence="3" id="KW-1185">Reference proteome</keyword>
<dbReference type="AlphaFoldDB" id="A0AA35WGI3"/>
<evidence type="ECO:0000313" key="3">
    <source>
        <dbReference type="Proteomes" id="UP001174909"/>
    </source>
</evidence>
<evidence type="ECO:0000259" key="1">
    <source>
        <dbReference type="Pfam" id="PF06202"/>
    </source>
</evidence>
<dbReference type="InterPro" id="IPR010401">
    <property type="entry name" value="AGL/Gdb1"/>
</dbReference>
<comment type="caution">
    <text evidence="2">The sequence shown here is derived from an EMBL/GenBank/DDBJ whole genome shotgun (WGS) entry which is preliminary data.</text>
</comment>